<comment type="caution">
    <text evidence="1">The sequence shown here is derived from an EMBL/GenBank/DDBJ whole genome shotgun (WGS) entry which is preliminary data.</text>
</comment>
<dbReference type="EMBL" id="LAZR01000179">
    <property type="protein sequence ID" value="KKN83843.1"/>
    <property type="molecule type" value="Genomic_DNA"/>
</dbReference>
<accession>A0A0F9WXW0</accession>
<sequence length="597" mass="67090">MSTPSTTRRLETNEFEDPEVSRLFFGTEPQDTIDWMETLLTIDSEAGKVVDFKLYPQQIAMSQSQTGRDLTIKGRQTRASSFILARNLRRMITNWGLNALVMTQDDQTTSTFRARIKHHLKDLAQKGFEIELGLDNDSVLEIKETGSRYIFGSGQESTAGRAYSAHITHLSEFAHWPIDKARTLIGGIQPSVPGPPAGQIDIESTPNGAEGQFFDMVEDSKTYNPMSRWSTHFYPWWMEPRYRAGTTPGCDVPYSEQEWESLLQTFHPTEEEEKLAEEYGLDIGQIIWRRIRKSEQDKTDAPFLQEYVETLTGCFLTSGGNYFATLEGVSHLEQYRHTTKPPKEIVENVPGSSVGFSGGGLHIWQRPQLGRPYAVWVDCAGGGLDEKADYSVVCVLDCIDMFIAARLAAKVAPQEIAPMAVAISKYYNNALLGGERDAFGSVCIAKIQDIGYRNLWFFLEPGEAMSIKKVIQKPWGHPTQIRQHILGALRERVFSGLFHTSDEWMVRQMGAFTWQKVAQKRHGLKEAGKGQKDDLVMAAAGLCYIAPQAAARSQSRMSQVASLPGQPLKEHEVVIVGKHGLVLDRHSEMNRPKPWLK</sequence>
<reference evidence="1" key="1">
    <citation type="journal article" date="2015" name="Nature">
        <title>Complex archaea that bridge the gap between prokaryotes and eukaryotes.</title>
        <authorList>
            <person name="Spang A."/>
            <person name="Saw J.H."/>
            <person name="Jorgensen S.L."/>
            <person name="Zaremba-Niedzwiedzka K."/>
            <person name="Martijn J."/>
            <person name="Lind A.E."/>
            <person name="van Eijk R."/>
            <person name="Schleper C."/>
            <person name="Guy L."/>
            <person name="Ettema T.J."/>
        </authorList>
    </citation>
    <scope>NUCLEOTIDE SEQUENCE</scope>
</reference>
<dbReference type="InterPro" id="IPR027417">
    <property type="entry name" value="P-loop_NTPase"/>
</dbReference>
<name>A0A0F9WXW0_9ZZZZ</name>
<proteinExistence type="predicted"/>
<dbReference type="AlphaFoldDB" id="A0A0F9WXW0"/>
<protein>
    <recommendedName>
        <fullName evidence="2">Terminase large subunit gp17-like C-terminal domain-containing protein</fullName>
    </recommendedName>
</protein>
<dbReference type="Gene3D" id="3.40.50.300">
    <property type="entry name" value="P-loop containing nucleotide triphosphate hydrolases"/>
    <property type="match status" value="1"/>
</dbReference>
<dbReference type="Gene3D" id="3.30.420.240">
    <property type="match status" value="1"/>
</dbReference>
<organism evidence="1">
    <name type="scientific">marine sediment metagenome</name>
    <dbReference type="NCBI Taxonomy" id="412755"/>
    <lineage>
        <taxon>unclassified sequences</taxon>
        <taxon>metagenomes</taxon>
        <taxon>ecological metagenomes</taxon>
    </lineage>
</organism>
<evidence type="ECO:0000313" key="1">
    <source>
        <dbReference type="EMBL" id="KKN83843.1"/>
    </source>
</evidence>
<gene>
    <name evidence="1" type="ORF">LCGC14_0294960</name>
</gene>
<evidence type="ECO:0008006" key="2">
    <source>
        <dbReference type="Google" id="ProtNLM"/>
    </source>
</evidence>